<comment type="catalytic activity">
    <reaction evidence="9">
        <text>L-seryl-[protein] + ATP = O-phospho-L-seryl-[protein] + ADP + H(+)</text>
        <dbReference type="Rhea" id="RHEA:17989"/>
        <dbReference type="Rhea" id="RHEA-COMP:9863"/>
        <dbReference type="Rhea" id="RHEA-COMP:11604"/>
        <dbReference type="ChEBI" id="CHEBI:15378"/>
        <dbReference type="ChEBI" id="CHEBI:29999"/>
        <dbReference type="ChEBI" id="CHEBI:30616"/>
        <dbReference type="ChEBI" id="CHEBI:83421"/>
        <dbReference type="ChEBI" id="CHEBI:456216"/>
        <dbReference type="EC" id="2.7.11.1"/>
    </reaction>
</comment>
<dbReference type="GO" id="GO:0003743">
    <property type="term" value="F:translation initiation factor activity"/>
    <property type="evidence" value="ECO:0007669"/>
    <property type="project" value="UniProtKB-KW"/>
</dbReference>
<keyword evidence="3" id="KW-0808">Transferase</keyword>
<dbReference type="InterPro" id="IPR008266">
    <property type="entry name" value="Tyr_kinase_AS"/>
</dbReference>
<feature type="domain" description="RWD" evidence="13">
    <location>
        <begin position="12"/>
        <end position="131"/>
    </location>
</feature>
<dbReference type="GO" id="GO:0004694">
    <property type="term" value="F:eukaryotic translation initiation factor 2alpha kinase activity"/>
    <property type="evidence" value="ECO:0007669"/>
    <property type="project" value="TreeGrafter"/>
</dbReference>
<dbReference type="Gene3D" id="3.10.110.10">
    <property type="entry name" value="Ubiquitin Conjugating Enzyme"/>
    <property type="match status" value="1"/>
</dbReference>
<evidence type="ECO:0000259" key="12">
    <source>
        <dbReference type="PROSITE" id="PS50011"/>
    </source>
</evidence>
<protein>
    <recommendedName>
        <fullName evidence="1">non-specific serine/threonine protein kinase</fullName>
        <ecNumber evidence="1">2.7.11.1</ecNumber>
    </recommendedName>
</protein>
<dbReference type="PANTHER" id="PTHR11042:SF136">
    <property type="entry name" value="EIF-2-ALPHA KINASE GCN2"/>
    <property type="match status" value="1"/>
</dbReference>
<evidence type="ECO:0000256" key="11">
    <source>
        <dbReference type="SAM" id="MobiDB-lite"/>
    </source>
</evidence>
<dbReference type="SMART" id="SM00220">
    <property type="entry name" value="S_TKc"/>
    <property type="match status" value="1"/>
</dbReference>
<dbReference type="GO" id="GO:0005829">
    <property type="term" value="C:cytosol"/>
    <property type="evidence" value="ECO:0007669"/>
    <property type="project" value="TreeGrafter"/>
</dbReference>
<keyword evidence="2" id="KW-0723">Serine/threonine-protein kinase</keyword>
<dbReference type="Pfam" id="PF00069">
    <property type="entry name" value="Pkinase"/>
    <property type="match status" value="2"/>
</dbReference>
<evidence type="ECO:0000256" key="1">
    <source>
        <dbReference type="ARBA" id="ARBA00012513"/>
    </source>
</evidence>
<reference evidence="14" key="1">
    <citation type="submission" date="2025-08" db="UniProtKB">
        <authorList>
            <consortium name="RefSeq"/>
        </authorList>
    </citation>
    <scope>IDENTIFICATION</scope>
</reference>
<evidence type="ECO:0000256" key="8">
    <source>
        <dbReference type="ARBA" id="ARBA00047899"/>
    </source>
</evidence>
<dbReference type="InterPro" id="IPR011009">
    <property type="entry name" value="Kinase-like_dom_sf"/>
</dbReference>
<keyword evidence="5 14" id="KW-0418">Kinase</keyword>
<evidence type="ECO:0000256" key="10">
    <source>
        <dbReference type="PROSITE-ProRule" id="PRU10141"/>
    </source>
</evidence>
<dbReference type="PROSITE" id="PS50011">
    <property type="entry name" value="PROTEIN_KINASE_DOM"/>
    <property type="match status" value="1"/>
</dbReference>
<dbReference type="CDD" id="cd23823">
    <property type="entry name" value="RWD_GCN2"/>
    <property type="match status" value="1"/>
</dbReference>
<dbReference type="InterPro" id="IPR050339">
    <property type="entry name" value="CC_SR_Kinase"/>
</dbReference>
<dbReference type="RefSeq" id="XP_013170470.1">
    <property type="nucleotide sequence ID" value="XM_013315016.1"/>
</dbReference>
<name>A0AAJ6ZDX6_PAPXU</name>
<dbReference type="KEGG" id="pxu:106119890"/>
<feature type="compositionally biased region" description="Low complexity" evidence="11">
    <location>
        <begin position="455"/>
        <end position="468"/>
    </location>
</feature>
<evidence type="ECO:0000256" key="5">
    <source>
        <dbReference type="ARBA" id="ARBA00022777"/>
    </source>
</evidence>
<dbReference type="CDD" id="cd14046">
    <property type="entry name" value="STKc_EIF2AK4_GCN2_rpt2"/>
    <property type="match status" value="1"/>
</dbReference>
<dbReference type="SUPFAM" id="SSF56112">
    <property type="entry name" value="Protein kinase-like (PK-like)"/>
    <property type="match status" value="1"/>
</dbReference>
<dbReference type="EC" id="2.7.11.1" evidence="1"/>
<dbReference type="InterPro" id="IPR008271">
    <property type="entry name" value="Ser/Thr_kinase_AS"/>
</dbReference>
<keyword evidence="14" id="KW-0648">Protein biosynthesis</keyword>
<evidence type="ECO:0000313" key="14">
    <source>
        <dbReference type="RefSeq" id="XP_013170470.1"/>
    </source>
</evidence>
<evidence type="ECO:0000256" key="4">
    <source>
        <dbReference type="ARBA" id="ARBA00022741"/>
    </source>
</evidence>
<proteinExistence type="inferred from homology"/>
<feature type="compositionally biased region" description="Gly residues" evidence="11">
    <location>
        <begin position="1221"/>
        <end position="1237"/>
    </location>
</feature>
<dbReference type="InterPro" id="IPR045864">
    <property type="entry name" value="aa-tRNA-synth_II/BPL/LPL"/>
</dbReference>
<dbReference type="InterPro" id="IPR006575">
    <property type="entry name" value="RWD_dom"/>
</dbReference>
<accession>A0AAJ6ZDX6</accession>
<dbReference type="Gene3D" id="3.30.200.20">
    <property type="entry name" value="Phosphorylase Kinase, domain 1"/>
    <property type="match status" value="1"/>
</dbReference>
<dbReference type="InterPro" id="IPR016135">
    <property type="entry name" value="UBQ-conjugating_enzyme/RWD"/>
</dbReference>
<dbReference type="PROSITE" id="PS00109">
    <property type="entry name" value="PROTEIN_KINASE_TYR"/>
    <property type="match status" value="1"/>
</dbReference>
<dbReference type="Pfam" id="PF13393">
    <property type="entry name" value="tRNA-synt_His"/>
    <property type="match status" value="1"/>
</dbReference>
<dbReference type="Proteomes" id="UP000694872">
    <property type="component" value="Unplaced"/>
</dbReference>
<evidence type="ECO:0000259" key="13">
    <source>
        <dbReference type="PROSITE" id="PS50908"/>
    </source>
</evidence>
<dbReference type="SUPFAM" id="SSF55681">
    <property type="entry name" value="Class II aaRS and biotin synthetases"/>
    <property type="match status" value="1"/>
</dbReference>
<gene>
    <name evidence="14" type="primary">LOC106119890</name>
</gene>
<keyword evidence="6 10" id="KW-0067">ATP-binding</keyword>
<dbReference type="Gene3D" id="3.30.930.10">
    <property type="entry name" value="Bira Bifunctional Protein, Domain 2"/>
    <property type="match status" value="1"/>
</dbReference>
<feature type="compositionally biased region" description="Acidic residues" evidence="11">
    <location>
        <begin position="495"/>
        <end position="509"/>
    </location>
</feature>
<dbReference type="SMART" id="SM00591">
    <property type="entry name" value="RWD"/>
    <property type="match status" value="1"/>
</dbReference>
<feature type="compositionally biased region" description="Gly residues" evidence="11">
    <location>
        <begin position="512"/>
        <end position="533"/>
    </location>
</feature>
<dbReference type="FunFam" id="3.10.110.10:FF:000050">
    <property type="entry name" value="eIF-2-alpha kinase GCN2"/>
    <property type="match status" value="1"/>
</dbReference>
<dbReference type="Pfam" id="PF05773">
    <property type="entry name" value="RWD"/>
    <property type="match status" value="1"/>
</dbReference>
<dbReference type="CTD" id="43709"/>
<dbReference type="GO" id="GO:0005524">
    <property type="term" value="F:ATP binding"/>
    <property type="evidence" value="ECO:0007669"/>
    <property type="project" value="UniProtKB-UniRule"/>
</dbReference>
<feature type="domain" description="Protein kinase" evidence="12">
    <location>
        <begin position="364"/>
        <end position="745"/>
    </location>
</feature>
<dbReference type="InterPro" id="IPR041715">
    <property type="entry name" value="HisRS-like_core"/>
</dbReference>
<dbReference type="InterPro" id="IPR000719">
    <property type="entry name" value="Prot_kinase_dom"/>
</dbReference>
<dbReference type="GO" id="GO:0009893">
    <property type="term" value="P:positive regulation of metabolic process"/>
    <property type="evidence" value="ECO:0007669"/>
    <property type="project" value="UniProtKB-ARBA"/>
</dbReference>
<dbReference type="SUPFAM" id="SSF54495">
    <property type="entry name" value="UBC-like"/>
    <property type="match status" value="1"/>
</dbReference>
<dbReference type="GO" id="GO:0005634">
    <property type="term" value="C:nucleus"/>
    <property type="evidence" value="ECO:0007669"/>
    <property type="project" value="TreeGrafter"/>
</dbReference>
<keyword evidence="14" id="KW-0396">Initiation factor</keyword>
<evidence type="ECO:0000256" key="2">
    <source>
        <dbReference type="ARBA" id="ARBA00022527"/>
    </source>
</evidence>
<dbReference type="PANTHER" id="PTHR11042">
    <property type="entry name" value="EUKARYOTIC TRANSLATION INITIATION FACTOR 2-ALPHA KINASE EIF2-ALPHA KINASE -RELATED"/>
    <property type="match status" value="1"/>
</dbReference>
<feature type="binding site" evidence="10">
    <location>
        <position position="393"/>
    </location>
    <ligand>
        <name>ATP</name>
        <dbReference type="ChEBI" id="CHEBI:30616"/>
    </ligand>
</feature>
<keyword evidence="4 10" id="KW-0547">Nucleotide-binding</keyword>
<organism evidence="14">
    <name type="scientific">Papilio xuthus</name>
    <name type="common">Asian swallowtail butterfly</name>
    <dbReference type="NCBI Taxonomy" id="66420"/>
    <lineage>
        <taxon>Eukaryota</taxon>
        <taxon>Metazoa</taxon>
        <taxon>Ecdysozoa</taxon>
        <taxon>Arthropoda</taxon>
        <taxon>Hexapoda</taxon>
        <taxon>Insecta</taxon>
        <taxon>Pterygota</taxon>
        <taxon>Neoptera</taxon>
        <taxon>Endopterygota</taxon>
        <taxon>Lepidoptera</taxon>
        <taxon>Glossata</taxon>
        <taxon>Ditrysia</taxon>
        <taxon>Papilionoidea</taxon>
        <taxon>Papilionidae</taxon>
        <taxon>Papilioninae</taxon>
        <taxon>Papilio</taxon>
    </lineage>
</organism>
<sequence>MGDDTPEERQTNELIVLKSIYGESVVEVGDEEGIWSEEEHTAAGWRPLHVTLALLPLHDSAGAHCSLTLAFKCCPLYPDKPPKISVRSVRGLSLENMNKLLQELERLAVEMCGEVMIYQLATHTQQFLHEHNKPVLSFYEQMVREKTQLEEMRQRDLQLKEHEEARQMRAALLLRQETLVGDVADRDAEAADDDGGRPDFRLLCAATRSARARSGVPRGRRMAALAALHEAGLLHGDVRARNLYLDPDGEVRLVGAAVDARVLELMRGDDSCDRLRLYFTILISISKFVSIIILRASASIGMKSRYGRCALDVQCAGGVLLALAGAAGPGALPVRLPLDARDFFGGLRALGVLAGGASRLSLDFEVLSWIGKGGFGDVVKVRNKLDCGVYAIKRIQLNPRNVALNRKIMREVKLLSRLSHEHVVRYYNAWVESSAAPRAGRPRDPPRLEWSLSGAPPAAAAAAAAPADTDTDTDTDSDTDTDEQDDGPGSWALSPEEDTSGIVFQDDEDNCKGGGDGSQGAVSGGSEGGEGGEGVQHVLYIQMEFCEKHTLRQAIDGGLHEDPVRAWRLFREVLEGLAHVHARGMIHRDLKPANIFLDSDDHVKIGDFGLATNISLSRLSAEDKTKPQEEGDSALTGEVGTAMYVAPELRAGAGGAGGAACAGGYNQKADVYSLGVTLFEMFHAPFGTGAERAAVLARLRRPEVLLPADFDTAANAKQVYLLRWMLRPEPAERPTCAQLAASQHVPRAVPRGALAALLEHALAERGSPAHAQLVRACLAQRAQPADELLFHEPARAHRAPPHPSLLQHLIDAVVNVFRSHGAHELTPPLLTLRGDAWESRADAVRLMTAAGAVCLLPYDLRLPFARLVAGGGVQRLRRYAVGRVFRERSARGYHPREALECAFDIVAPRTESLWADAEAVACAARCAQALGLRVARLRLGHAELLHALLRCAGLPAERAAPLVGALRDFALGRLVRQQLQTHLATLALGGRRAAMLMRLADAELPVPELPDLIVQVQREQWGVVLQRAARDLALLETRARALGCEIPITVVPLLAYGAEQHSGVFWQLVAGESSQRLRERHVVAAGGRLLYLDLSHIRENYFHNILSIIYLCKQMFNRYDELGGERGGAEGAPPVLVVAEGGAALARELWARGLRCTLWEGEEREARASPSGLLLRQLADTVRVDFWEGSKAREMVLAPGDAVELVRRHLAPEGAAREAVGAGGAPGAGGSTGTGGGESERGTAPGVLVAFVTGDEKLNRSYRRQIESQVRVVDEVRFAKRADLLEEAQTEVGRLVRGAGGGAGGGEQPALLALYSIPDGTCRLLL</sequence>
<dbReference type="Gene3D" id="1.10.510.10">
    <property type="entry name" value="Transferase(Phosphotransferase) domain 1"/>
    <property type="match status" value="2"/>
</dbReference>
<dbReference type="InterPro" id="IPR017441">
    <property type="entry name" value="Protein_kinase_ATP_BS"/>
</dbReference>
<evidence type="ECO:0000256" key="7">
    <source>
        <dbReference type="ARBA" id="ARBA00037982"/>
    </source>
</evidence>
<evidence type="ECO:0000256" key="6">
    <source>
        <dbReference type="ARBA" id="ARBA00022840"/>
    </source>
</evidence>
<comment type="catalytic activity">
    <reaction evidence="8">
        <text>L-threonyl-[protein] + ATP = O-phospho-L-threonyl-[protein] + ADP + H(+)</text>
        <dbReference type="Rhea" id="RHEA:46608"/>
        <dbReference type="Rhea" id="RHEA-COMP:11060"/>
        <dbReference type="Rhea" id="RHEA-COMP:11605"/>
        <dbReference type="ChEBI" id="CHEBI:15378"/>
        <dbReference type="ChEBI" id="CHEBI:30013"/>
        <dbReference type="ChEBI" id="CHEBI:30616"/>
        <dbReference type="ChEBI" id="CHEBI:61977"/>
        <dbReference type="ChEBI" id="CHEBI:456216"/>
        <dbReference type="EC" id="2.7.11.1"/>
    </reaction>
</comment>
<dbReference type="PROSITE" id="PS00107">
    <property type="entry name" value="PROTEIN_KINASE_ATP"/>
    <property type="match status" value="1"/>
</dbReference>
<comment type="similarity">
    <text evidence="7">Belongs to the protein kinase superfamily. Ser/Thr protein kinase family. GCN2 subfamily.</text>
</comment>
<feature type="region of interest" description="Disordered" evidence="11">
    <location>
        <begin position="1216"/>
        <end position="1243"/>
    </location>
</feature>
<feature type="region of interest" description="Disordered" evidence="11">
    <location>
        <begin position="435"/>
        <end position="533"/>
    </location>
</feature>
<dbReference type="PROSITE" id="PS00108">
    <property type="entry name" value="PROTEIN_KINASE_ST"/>
    <property type="match status" value="1"/>
</dbReference>
<dbReference type="GeneID" id="106119890"/>
<evidence type="ECO:0000256" key="9">
    <source>
        <dbReference type="ARBA" id="ARBA00048679"/>
    </source>
</evidence>
<feature type="compositionally biased region" description="Acidic residues" evidence="11">
    <location>
        <begin position="469"/>
        <end position="486"/>
    </location>
</feature>
<dbReference type="GO" id="GO:1990625">
    <property type="term" value="P:negative regulation of cytoplasmic translational initiation in response to stress"/>
    <property type="evidence" value="ECO:0007669"/>
    <property type="project" value="TreeGrafter"/>
</dbReference>
<dbReference type="PROSITE" id="PS50908">
    <property type="entry name" value="RWD"/>
    <property type="match status" value="1"/>
</dbReference>
<evidence type="ECO:0000256" key="3">
    <source>
        <dbReference type="ARBA" id="ARBA00022679"/>
    </source>
</evidence>